<evidence type="ECO:0008006" key="6">
    <source>
        <dbReference type="Google" id="ProtNLM"/>
    </source>
</evidence>
<dbReference type="Proteomes" id="UP001515480">
    <property type="component" value="Unassembled WGS sequence"/>
</dbReference>
<dbReference type="Pfam" id="PF24176">
    <property type="entry name" value="TPR_TTI1_2nd"/>
    <property type="match status" value="1"/>
</dbReference>
<proteinExistence type="predicted"/>
<dbReference type="GO" id="GO:0005737">
    <property type="term" value="C:cytoplasm"/>
    <property type="evidence" value="ECO:0007669"/>
    <property type="project" value="TreeGrafter"/>
</dbReference>
<dbReference type="PANTHER" id="PTHR18460">
    <property type="entry name" value="TEL2 INTERACTING PROTEIN 1 TTI1 FAMILY MEMBER"/>
    <property type="match status" value="1"/>
</dbReference>
<feature type="domain" description="TTI1 N-terminal TPR" evidence="2">
    <location>
        <begin position="103"/>
        <end position="295"/>
    </location>
</feature>
<dbReference type="EMBL" id="JBGBPQ010000013">
    <property type="protein sequence ID" value="KAL1512118.1"/>
    <property type="molecule type" value="Genomic_DNA"/>
</dbReference>
<dbReference type="InterPro" id="IPR049362">
    <property type="entry name" value="TTI1_rpt"/>
</dbReference>
<feature type="compositionally biased region" description="Basic and acidic residues" evidence="1">
    <location>
        <begin position="892"/>
        <end position="929"/>
    </location>
</feature>
<dbReference type="Pfam" id="PF21547">
    <property type="entry name" value="TTI1"/>
    <property type="match status" value="1"/>
</dbReference>
<accession>A0AB34J3Z4</accession>
<reference evidence="4 5" key="1">
    <citation type="journal article" date="2024" name="Science">
        <title>Giant polyketide synthase enzymes in the biosynthesis of giant marine polyether toxins.</title>
        <authorList>
            <person name="Fallon T.R."/>
            <person name="Shende V.V."/>
            <person name="Wierzbicki I.H."/>
            <person name="Pendleton A.L."/>
            <person name="Watervoot N.F."/>
            <person name="Auber R.P."/>
            <person name="Gonzalez D.J."/>
            <person name="Wisecaver J.H."/>
            <person name="Moore B.S."/>
        </authorList>
    </citation>
    <scope>NUCLEOTIDE SEQUENCE [LARGE SCALE GENOMIC DNA]</scope>
    <source>
        <strain evidence="4 5">12B1</strain>
    </source>
</reference>
<evidence type="ECO:0000256" key="1">
    <source>
        <dbReference type="SAM" id="MobiDB-lite"/>
    </source>
</evidence>
<dbReference type="SUPFAM" id="SSF48371">
    <property type="entry name" value="ARM repeat"/>
    <property type="match status" value="1"/>
</dbReference>
<dbReference type="Pfam" id="PF24181">
    <property type="entry name" value="TPR_TTI1_C"/>
    <property type="match status" value="1"/>
</dbReference>
<evidence type="ECO:0000259" key="2">
    <source>
        <dbReference type="Pfam" id="PF24173"/>
    </source>
</evidence>
<organism evidence="4 5">
    <name type="scientific">Prymnesium parvum</name>
    <name type="common">Toxic golden alga</name>
    <dbReference type="NCBI Taxonomy" id="97485"/>
    <lineage>
        <taxon>Eukaryota</taxon>
        <taxon>Haptista</taxon>
        <taxon>Haptophyta</taxon>
        <taxon>Prymnesiophyceae</taxon>
        <taxon>Prymnesiales</taxon>
        <taxon>Prymnesiaceae</taxon>
        <taxon>Prymnesium</taxon>
    </lineage>
</organism>
<protein>
    <recommendedName>
        <fullName evidence="6">HEAT repeat-containing protein 1</fullName>
    </recommendedName>
</protein>
<dbReference type="AlphaFoldDB" id="A0AB34J3Z4"/>
<evidence type="ECO:0000313" key="5">
    <source>
        <dbReference type="Proteomes" id="UP001515480"/>
    </source>
</evidence>
<feature type="compositionally biased region" description="Basic residues" evidence="1">
    <location>
        <begin position="304"/>
        <end position="313"/>
    </location>
</feature>
<dbReference type="InterPro" id="IPR052587">
    <property type="entry name" value="TELO2-interacting_protein_1"/>
</dbReference>
<dbReference type="Pfam" id="PF24173">
    <property type="entry name" value="TPR_TTI1_N"/>
    <property type="match status" value="1"/>
</dbReference>
<evidence type="ECO:0000259" key="3">
    <source>
        <dbReference type="Pfam" id="PF24181"/>
    </source>
</evidence>
<gene>
    <name evidence="4" type="ORF">AB1Y20_005387</name>
</gene>
<dbReference type="PANTHER" id="PTHR18460:SF3">
    <property type="entry name" value="TELO2-INTERACTING PROTEIN 1 HOMOLOG"/>
    <property type="match status" value="1"/>
</dbReference>
<sequence>MLAAVEALRAALPPGADAATGDRERALAALHALRGALPPPPLAPPLLPLQREVLFRQLAHVVAVARPWPPSGTADAVLAEALECLASLLVDTPSEPPTGALLSSPRLRGTFGALLSELLLAAAPRTRWGTAVRARCLSVVGAAYRLRGLDADVAAFFLPGVASQLAALASSDEKVQSSLTLELLAAVGSVLRGTVRDELNAHELRRRDHGRSPAEQLAALHAEARGGAAAAYEAPPLAAPEDLAVRRSGAWIDATARRLEPLLARVALTAAASGSWRVRYRLVGVLRVLLVDCARQYPLTSPPHAHHRHTNKHHTNEGEAYGTRHSPPHHHPPSSRNHEYLSQPSTRHVARAAASCVRTVGALLPSSADLADLVRLGAERQLSRLPAAMRGAAEPPKARALQLLCAQCHLLASGSALVPFAPSARRCSMRCGWRRCPLRSSSGRTTARMPPLDTARCAPRRLPRRRTRTPSSDVNTRLRHLRYSTKPFANLNSGASVQAASDLCRVIGAYGPLPSIIHQLLDAATDEADATTASTRAEARWVLNEVLLGAVDWRRRSAAGFPPTHEQMFGEEKADSMSEIEADNSGTQVVIKQRQGADEAPLLFDNAKFDPVDVDSTISLEPDAPPPGDESDREIVESIFMLLEELLSPSVWHSSRGQEKLSDLHLDIIEKELLMQLIGSAIALLSAIPTATRSDDLQEADAHPVALRLALFPTLERLGDRSATLSSAAEVTLCRLCVSIEPKANSIPHMLSTNSDFVLETLCARLRRAAWYPQTALVMQALLEFGGADTLPLVGDAIDDLLALIDDAAPGGPRADMIAPCLHALQSLVIASATHLASPAAAADAADATGGEAASAAGGSLSSFVDELVDELGLRATASDADDSGGAAQHEAPFDDRPFEERVKEDQEQEEEARAKQEAELRAADEAEQARATPPLVGQLALRTLAKAEVLLLTGSPSVTHLLLGTIKDLIPALQPWARALLRALYPVWSPLVVLMGGADLSVAAQAMAVLGVAATHLGEHLSSTVVRDALKPILRAIRQYGAPPEEHVRRGGVLMNAKLEYRSRPQELLLSATRTLSCLCSIPQLLRPEVWNLLGAAIPLLSCRQPARVQEEALALIGRLVPLNRDAVWFAVVCALPESERCTTFSPPLSALPSPWRELGEPPIPTTELALNARLVISRVAAEDQRVQRLETLV</sequence>
<name>A0AB34J3Z4_PRYPA</name>
<feature type="region of interest" description="Disordered" evidence="1">
    <location>
        <begin position="878"/>
        <end position="930"/>
    </location>
</feature>
<feature type="region of interest" description="Disordered" evidence="1">
    <location>
        <begin position="301"/>
        <end position="344"/>
    </location>
</feature>
<keyword evidence="5" id="KW-1185">Reference proteome</keyword>
<dbReference type="InterPro" id="IPR057566">
    <property type="entry name" value="TPR_TTI1_N"/>
</dbReference>
<dbReference type="InterPro" id="IPR016024">
    <property type="entry name" value="ARM-type_fold"/>
</dbReference>
<dbReference type="InterPro" id="IPR057567">
    <property type="entry name" value="TPR_TTI1_C"/>
</dbReference>
<evidence type="ECO:0000313" key="4">
    <source>
        <dbReference type="EMBL" id="KAL1512118.1"/>
    </source>
</evidence>
<comment type="caution">
    <text evidence="4">The sequence shown here is derived from an EMBL/GenBank/DDBJ whole genome shotgun (WGS) entry which is preliminary data.</text>
</comment>
<feature type="domain" description="TTI1 C-terminal TPR" evidence="3">
    <location>
        <begin position="900"/>
        <end position="1130"/>
    </location>
</feature>